<dbReference type="EMBL" id="KN846961">
    <property type="protein sequence ID" value="KIW64673.1"/>
    <property type="molecule type" value="Genomic_DNA"/>
</dbReference>
<dbReference type="STRING" id="5601.A0A0D2F9I3"/>
<feature type="compositionally biased region" description="Low complexity" evidence="10">
    <location>
        <begin position="155"/>
        <end position="182"/>
    </location>
</feature>
<evidence type="ECO:0000256" key="10">
    <source>
        <dbReference type="SAM" id="MobiDB-lite"/>
    </source>
</evidence>
<dbReference type="GO" id="GO:0003743">
    <property type="term" value="F:translation initiation factor activity"/>
    <property type="evidence" value="ECO:0007669"/>
    <property type="project" value="UniProtKB-KW"/>
</dbReference>
<dbReference type="Proteomes" id="UP000054266">
    <property type="component" value="Unassembled WGS sequence"/>
</dbReference>
<comment type="subcellular location">
    <subcellularLocation>
        <location evidence="1">Cytoplasm</location>
        <location evidence="1">Cytosol</location>
    </subcellularLocation>
</comment>
<evidence type="ECO:0000256" key="9">
    <source>
        <dbReference type="RuleBase" id="RU003814"/>
    </source>
</evidence>
<dbReference type="PANTHER" id="PTHR10233">
    <property type="entry name" value="TRANSLATION INITIATION FACTOR EIF-2B"/>
    <property type="match status" value="1"/>
</dbReference>
<name>A0A0D2F9I3_9EURO</name>
<feature type="compositionally biased region" description="Basic and acidic residues" evidence="10">
    <location>
        <begin position="183"/>
        <end position="199"/>
    </location>
</feature>
<proteinExistence type="inferred from homology"/>
<dbReference type="PANTHER" id="PTHR10233:SF14">
    <property type="entry name" value="TRANSLATION INITIATION FACTOR EIF-2B SUBUNIT DELTA"/>
    <property type="match status" value="1"/>
</dbReference>
<evidence type="ECO:0000256" key="2">
    <source>
        <dbReference type="ARBA" id="ARBA00007251"/>
    </source>
</evidence>
<keyword evidence="12" id="KW-1185">Reference proteome</keyword>
<feature type="compositionally biased region" description="Basic and acidic residues" evidence="10">
    <location>
        <begin position="140"/>
        <end position="154"/>
    </location>
</feature>
<feature type="region of interest" description="Disordered" evidence="10">
    <location>
        <begin position="554"/>
        <end position="587"/>
    </location>
</feature>
<evidence type="ECO:0000256" key="3">
    <source>
        <dbReference type="ARBA" id="ARBA00022490"/>
    </source>
</evidence>
<evidence type="ECO:0000313" key="12">
    <source>
        <dbReference type="Proteomes" id="UP000054266"/>
    </source>
</evidence>
<evidence type="ECO:0000256" key="6">
    <source>
        <dbReference type="ARBA" id="ARBA00044147"/>
    </source>
</evidence>
<dbReference type="GO" id="GO:0005829">
    <property type="term" value="C:cytosol"/>
    <property type="evidence" value="ECO:0007669"/>
    <property type="project" value="UniProtKB-SubCell"/>
</dbReference>
<keyword evidence="3" id="KW-0963">Cytoplasm</keyword>
<keyword evidence="4" id="KW-0396">Initiation factor</keyword>
<organism evidence="11 12">
    <name type="scientific">Phialophora macrospora</name>
    <dbReference type="NCBI Taxonomy" id="1851006"/>
    <lineage>
        <taxon>Eukaryota</taxon>
        <taxon>Fungi</taxon>
        <taxon>Dikarya</taxon>
        <taxon>Ascomycota</taxon>
        <taxon>Pezizomycotina</taxon>
        <taxon>Eurotiomycetes</taxon>
        <taxon>Chaetothyriomycetidae</taxon>
        <taxon>Chaetothyriales</taxon>
        <taxon>Herpotrichiellaceae</taxon>
        <taxon>Phialophora</taxon>
    </lineage>
</organism>
<dbReference type="InterPro" id="IPR037171">
    <property type="entry name" value="NagB/RpiA_transferase-like"/>
</dbReference>
<comment type="similarity">
    <text evidence="2 9">Belongs to the eIF-2B alpha/beta/delta subunits family.</text>
</comment>
<evidence type="ECO:0000256" key="7">
    <source>
        <dbReference type="ARBA" id="ARBA00044356"/>
    </source>
</evidence>
<gene>
    <name evidence="11" type="ORF">PV04_09591</name>
</gene>
<evidence type="ECO:0000256" key="8">
    <source>
        <dbReference type="ARBA" id="ARBA00046432"/>
    </source>
</evidence>
<sequence length="639" mass="68509">MDSKKEMSLWHRIRNGVRDKAWQRIRPRQIPTEPLPDTVHDLSLDSVPVMADSNSNSAGGGTPLNPKAAAFAMPAPIQTVLSNGTAQAADTVASNENEETKGSKKPRPRPDAASRTTTEQNIAEAGAGVKLTGAALKKQKAAEKAARRAEKVAAKGEQAAEENQAQAQAQAQAQSGSSGSKAETQRRLSTSKRESETGSHHKRTPSGKGLPVRGGSQQQQQQQQPLQVAATEGEKRPEVKRVPIFAHLYTKEKKATLSGAGREIHPAVISLGLQLRDHVICGGNARCVATLLAFKKVIQTYTTPPGVALSRHLLTHLNHQISYLRNARPLSMSQGNSIRWLKNLISTQPVEATDRDAKSSLCQAIDLFIRERITLADEVIAREASGRIEDGDVILTYAKSSIVEKTFLTAHSQGKQFKVIVVDSRPMFEGRNLARSLVRAGLKVQYTLLSGLSDVLSYHAEGDAVTKCFLGASAMLGNGNLLSRAGSAMVAMMAKECGGKTKASVAPVVVLCETVKFTAKAALDSIILNEVGDADALVEVEEVNILSSTKPAANTVEAGKGGKKQQANQKDKDDEDSDDKSSSRGLEGWKDQPNLFLLNLMYDVTPAEFLDLVVCELGSLPPRAVPVVNGVHGDDQTLA</sequence>
<evidence type="ECO:0000256" key="1">
    <source>
        <dbReference type="ARBA" id="ARBA00004514"/>
    </source>
</evidence>
<dbReference type="Gene3D" id="3.40.50.10470">
    <property type="entry name" value="Translation initiation factor eif-2b, domain 2"/>
    <property type="match status" value="1"/>
</dbReference>
<evidence type="ECO:0000313" key="11">
    <source>
        <dbReference type="EMBL" id="KIW64673.1"/>
    </source>
</evidence>
<dbReference type="HOGENOM" id="CLU_016218_3_0_1"/>
<feature type="region of interest" description="Disordered" evidence="10">
    <location>
        <begin position="82"/>
        <end position="235"/>
    </location>
</feature>
<keyword evidence="5" id="KW-0648">Protein biosynthesis</keyword>
<protein>
    <recommendedName>
        <fullName evidence="6">Translation initiation factor eIF2B subunit delta</fullName>
    </recommendedName>
    <alternativeName>
        <fullName evidence="7">eIF2B GDP-GTP exchange factor subunit delta</fullName>
    </alternativeName>
</protein>
<evidence type="ECO:0000256" key="4">
    <source>
        <dbReference type="ARBA" id="ARBA00022540"/>
    </source>
</evidence>
<reference evidence="11 12" key="1">
    <citation type="submission" date="2015-01" db="EMBL/GenBank/DDBJ databases">
        <title>The Genome Sequence of Capronia semiimmersa CBS27337.</title>
        <authorList>
            <consortium name="The Broad Institute Genomics Platform"/>
            <person name="Cuomo C."/>
            <person name="de Hoog S."/>
            <person name="Gorbushina A."/>
            <person name="Stielow B."/>
            <person name="Teixiera M."/>
            <person name="Abouelleil A."/>
            <person name="Chapman S.B."/>
            <person name="Priest M."/>
            <person name="Young S.K."/>
            <person name="Wortman J."/>
            <person name="Nusbaum C."/>
            <person name="Birren B."/>
        </authorList>
    </citation>
    <scope>NUCLEOTIDE SEQUENCE [LARGE SCALE GENOMIC DNA]</scope>
    <source>
        <strain evidence="11 12">CBS 27337</strain>
    </source>
</reference>
<accession>A0A0D2F9I3</accession>
<feature type="compositionally biased region" description="Basic and acidic residues" evidence="10">
    <location>
        <begin position="98"/>
        <end position="112"/>
    </location>
</feature>
<dbReference type="InterPro" id="IPR000649">
    <property type="entry name" value="IF-2B-related"/>
</dbReference>
<dbReference type="InterPro" id="IPR042529">
    <property type="entry name" value="IF_2B-like_C"/>
</dbReference>
<evidence type="ECO:0000256" key="5">
    <source>
        <dbReference type="ARBA" id="ARBA00022917"/>
    </source>
</evidence>
<dbReference type="SUPFAM" id="SSF100950">
    <property type="entry name" value="NagB/RpiA/CoA transferase-like"/>
    <property type="match status" value="1"/>
</dbReference>
<feature type="compositionally biased region" description="Polar residues" evidence="10">
    <location>
        <begin position="82"/>
        <end position="95"/>
    </location>
</feature>
<dbReference type="Pfam" id="PF01008">
    <property type="entry name" value="IF-2B"/>
    <property type="match status" value="1"/>
</dbReference>
<comment type="subunit">
    <text evidence="8">Component of the translation initiation factor 2B (eIF2B) complex which is a heterodecamer of two sets of five different subunits: alpha, beta, gamma, delta and epsilon. Subunits alpha, beta and delta comprise a regulatory subcomplex and subunits epsilon and gamma comprise a catalytic subcomplex. Within the complex, the hexameric regulatory complex resides at the center, with the two heterodimeric catalytic subcomplexes bound on opposite sides.</text>
</comment>
<dbReference type="AlphaFoldDB" id="A0A0D2F9I3"/>